<protein>
    <submittedName>
        <fullName evidence="1">Uncharacterized protein</fullName>
    </submittedName>
</protein>
<accession>A0A0F9CRR1</accession>
<dbReference type="EMBL" id="LAZR01034862">
    <property type="protein sequence ID" value="KKL30655.1"/>
    <property type="molecule type" value="Genomic_DNA"/>
</dbReference>
<comment type="caution">
    <text evidence="1">The sequence shown here is derived from an EMBL/GenBank/DDBJ whole genome shotgun (WGS) entry which is preliminary data.</text>
</comment>
<organism evidence="1">
    <name type="scientific">marine sediment metagenome</name>
    <dbReference type="NCBI Taxonomy" id="412755"/>
    <lineage>
        <taxon>unclassified sequences</taxon>
        <taxon>metagenomes</taxon>
        <taxon>ecological metagenomes</taxon>
    </lineage>
</organism>
<proteinExistence type="predicted"/>
<dbReference type="AlphaFoldDB" id="A0A0F9CRR1"/>
<reference evidence="1" key="1">
    <citation type="journal article" date="2015" name="Nature">
        <title>Complex archaea that bridge the gap between prokaryotes and eukaryotes.</title>
        <authorList>
            <person name="Spang A."/>
            <person name="Saw J.H."/>
            <person name="Jorgensen S.L."/>
            <person name="Zaremba-Niedzwiedzka K."/>
            <person name="Martijn J."/>
            <person name="Lind A.E."/>
            <person name="van Eijk R."/>
            <person name="Schleper C."/>
            <person name="Guy L."/>
            <person name="Ettema T.J."/>
        </authorList>
    </citation>
    <scope>NUCLEOTIDE SEQUENCE</scope>
</reference>
<evidence type="ECO:0000313" key="1">
    <source>
        <dbReference type="EMBL" id="KKL30655.1"/>
    </source>
</evidence>
<sequence length="79" mass="9144">MSNFKNNPKRPMEVRVPNKIRKRITMHKKDADGLGLIEAMIMPTLVATTIKRKRPMWLRFTRGLANLLQNKPCKARGSQ</sequence>
<gene>
    <name evidence="1" type="ORF">LCGC14_2368450</name>
</gene>
<name>A0A0F9CRR1_9ZZZZ</name>